<dbReference type="InterPro" id="IPR011006">
    <property type="entry name" value="CheY-like_superfamily"/>
</dbReference>
<dbReference type="CDD" id="cd17580">
    <property type="entry name" value="REC_2_DhkD-like"/>
    <property type="match status" value="1"/>
</dbReference>
<name>A0ABW3PFV5_9PROT</name>
<dbReference type="PRINTS" id="PR00344">
    <property type="entry name" value="BCTRLSENSOR"/>
</dbReference>
<keyword evidence="7" id="KW-0067">ATP-binding</keyword>
<dbReference type="SUPFAM" id="SSF47384">
    <property type="entry name" value="Homodimeric domain of signal transducing histidine kinase"/>
    <property type="match status" value="1"/>
</dbReference>
<feature type="domain" description="Histidine kinase" evidence="5">
    <location>
        <begin position="423"/>
        <end position="640"/>
    </location>
</feature>
<dbReference type="Pfam" id="PF02518">
    <property type="entry name" value="HATPase_c"/>
    <property type="match status" value="1"/>
</dbReference>
<dbReference type="PROSITE" id="PS50110">
    <property type="entry name" value="RESPONSE_REGULATORY"/>
    <property type="match status" value="1"/>
</dbReference>
<evidence type="ECO:0000259" key="5">
    <source>
        <dbReference type="PROSITE" id="PS50109"/>
    </source>
</evidence>
<dbReference type="CDD" id="cd00075">
    <property type="entry name" value="HATPase"/>
    <property type="match status" value="1"/>
</dbReference>
<dbReference type="InterPro" id="IPR003661">
    <property type="entry name" value="HisK_dim/P_dom"/>
</dbReference>
<dbReference type="InterPro" id="IPR036097">
    <property type="entry name" value="HisK_dim/P_sf"/>
</dbReference>
<dbReference type="EMBL" id="JBHTLN010000001">
    <property type="protein sequence ID" value="MFD1122491.1"/>
    <property type="molecule type" value="Genomic_DNA"/>
</dbReference>
<gene>
    <name evidence="7" type="ORF">ACFQ2T_08260</name>
</gene>
<dbReference type="CDD" id="cd00082">
    <property type="entry name" value="HisKA"/>
    <property type="match status" value="1"/>
</dbReference>
<evidence type="ECO:0000256" key="4">
    <source>
        <dbReference type="PROSITE-ProRule" id="PRU00169"/>
    </source>
</evidence>
<dbReference type="GO" id="GO:0005524">
    <property type="term" value="F:ATP binding"/>
    <property type="evidence" value="ECO:0007669"/>
    <property type="project" value="UniProtKB-KW"/>
</dbReference>
<dbReference type="InterPro" id="IPR000014">
    <property type="entry name" value="PAS"/>
</dbReference>
<comment type="catalytic activity">
    <reaction evidence="1">
        <text>ATP + protein L-histidine = ADP + protein N-phospho-L-histidine.</text>
        <dbReference type="EC" id="2.7.13.3"/>
    </reaction>
</comment>
<dbReference type="Gene3D" id="1.10.287.130">
    <property type="match status" value="1"/>
</dbReference>
<dbReference type="Gene3D" id="3.30.450.20">
    <property type="entry name" value="PAS domain"/>
    <property type="match status" value="2"/>
</dbReference>
<dbReference type="SMART" id="SM00387">
    <property type="entry name" value="HATPase_c"/>
    <property type="match status" value="1"/>
</dbReference>
<evidence type="ECO:0000259" key="6">
    <source>
        <dbReference type="PROSITE" id="PS50110"/>
    </source>
</evidence>
<dbReference type="InterPro" id="IPR025751">
    <property type="entry name" value="RsbRD_N_dom"/>
</dbReference>
<dbReference type="NCBIfam" id="TIGR00229">
    <property type="entry name" value="sensory_box"/>
    <property type="match status" value="1"/>
</dbReference>
<dbReference type="CDD" id="cd00130">
    <property type="entry name" value="PAS"/>
    <property type="match status" value="2"/>
</dbReference>
<sequence>MADVIDSHLDDILKEWDAFIASQFSSAANTNALAGRDHRSEILRAIAADLRQPQTGAASIDKSRVLAPAVKSAPETGAEMHGRMRAEEGFSITEIVSEYRALRATVMRLWAITKTPLSDATAIEDVTRFNEALDQAIAESVDYFNHVFSSERIERDTLDKELKLNRGRLEYASRLSHVGFWYCDLPFDVLEWDEQVKNHFFVAPTATVTIEDFYDRIHPEDRELTRLAIAESISSRNAYDIIYRTVNPMTYEVKWIRALGGTDYDADGNPIHFDGITVDVTAQKLVEMRVAESEARHRGVITNMDEAFALFDPDFNIVEVNDATCKFVNMSRSQMLGANHWQLFPETYNSEIGLMYRQVQLDGQSKFLEHYYVFPDGRTFWFEVRAFKVGDGVAVLFRDITRRIKLIEALKESDKRKDEFLAMLAHELRNPLAPIVTAGEILWRISKANESVATPAAIIRRQAKHMTRLIDDLLDVSRVTQGHIHLQKEVINISDVIAQAVEMCEPQLQAKHQYLTTTSPPSLFVEGDMARLVQCVANILTNAIKYSETYTEIKINVRSEEAEVVIEVADTGSGIAPEMLPQIFELFVQSQVTLDRSQGGLGIGLAIVERLITMHGGRVSAFSMGEGLGSTFEIRLPRVISSRTTDNEAIEAKSAPVRILIVDDNVDAADTLLMITGMLGHVSLAVHSAHEALSSIDNFKPNIMLIDIGLPGMDGYELVQRLGELPSGQGVRKIALTGYGQYEDKQRAFDAGFDEHLVKPVEIEKLESVINGSESVVN</sequence>
<dbReference type="Gene3D" id="3.40.50.2300">
    <property type="match status" value="1"/>
</dbReference>
<dbReference type="InterPro" id="IPR036890">
    <property type="entry name" value="HATPase_C_sf"/>
</dbReference>
<dbReference type="SUPFAM" id="SSF55785">
    <property type="entry name" value="PYP-like sensor domain (PAS domain)"/>
    <property type="match status" value="2"/>
</dbReference>
<dbReference type="SMART" id="SM00448">
    <property type="entry name" value="REC"/>
    <property type="match status" value="1"/>
</dbReference>
<dbReference type="InterPro" id="IPR013655">
    <property type="entry name" value="PAS_fold_3"/>
</dbReference>
<keyword evidence="8" id="KW-1185">Reference proteome</keyword>
<dbReference type="Pfam" id="PF00072">
    <property type="entry name" value="Response_reg"/>
    <property type="match status" value="1"/>
</dbReference>
<dbReference type="InterPro" id="IPR035965">
    <property type="entry name" value="PAS-like_dom_sf"/>
</dbReference>
<proteinExistence type="predicted"/>
<evidence type="ECO:0000256" key="3">
    <source>
        <dbReference type="ARBA" id="ARBA00022553"/>
    </source>
</evidence>
<dbReference type="Pfam" id="PF00512">
    <property type="entry name" value="HisKA"/>
    <property type="match status" value="1"/>
</dbReference>
<feature type="modified residue" description="4-aspartylphosphate" evidence="4">
    <location>
        <position position="707"/>
    </location>
</feature>
<dbReference type="InterPro" id="IPR005467">
    <property type="entry name" value="His_kinase_dom"/>
</dbReference>
<dbReference type="InterPro" id="IPR003594">
    <property type="entry name" value="HATPase_dom"/>
</dbReference>
<dbReference type="Pfam" id="PF08447">
    <property type="entry name" value="PAS_3"/>
    <property type="match status" value="1"/>
</dbReference>
<evidence type="ECO:0000256" key="1">
    <source>
        <dbReference type="ARBA" id="ARBA00000085"/>
    </source>
</evidence>
<dbReference type="RefSeq" id="WP_379032969.1">
    <property type="nucleotide sequence ID" value="NZ_JBHTLN010000001.1"/>
</dbReference>
<dbReference type="PANTHER" id="PTHR43547">
    <property type="entry name" value="TWO-COMPONENT HISTIDINE KINASE"/>
    <property type="match status" value="1"/>
</dbReference>
<dbReference type="InterPro" id="IPR001789">
    <property type="entry name" value="Sig_transdc_resp-reg_receiver"/>
</dbReference>
<evidence type="ECO:0000313" key="7">
    <source>
        <dbReference type="EMBL" id="MFD1122491.1"/>
    </source>
</evidence>
<dbReference type="Gene3D" id="2.10.70.100">
    <property type="match status" value="1"/>
</dbReference>
<keyword evidence="7" id="KW-0547">Nucleotide-binding</keyword>
<dbReference type="SUPFAM" id="SSF52172">
    <property type="entry name" value="CheY-like"/>
    <property type="match status" value="1"/>
</dbReference>
<accession>A0ABW3PFV5</accession>
<dbReference type="SMART" id="SM00091">
    <property type="entry name" value="PAS"/>
    <property type="match status" value="2"/>
</dbReference>
<dbReference type="PANTHER" id="PTHR43547:SF2">
    <property type="entry name" value="HYBRID SIGNAL TRANSDUCTION HISTIDINE KINASE C"/>
    <property type="match status" value="1"/>
</dbReference>
<evidence type="ECO:0000256" key="2">
    <source>
        <dbReference type="ARBA" id="ARBA00012438"/>
    </source>
</evidence>
<keyword evidence="3 4" id="KW-0597">Phosphoprotein</keyword>
<dbReference type="Pfam" id="PF13426">
    <property type="entry name" value="PAS_9"/>
    <property type="match status" value="1"/>
</dbReference>
<reference evidence="8" key="1">
    <citation type="journal article" date="2019" name="Int. J. Syst. Evol. Microbiol.">
        <title>The Global Catalogue of Microorganisms (GCM) 10K type strain sequencing project: providing services to taxonomists for standard genome sequencing and annotation.</title>
        <authorList>
            <consortium name="The Broad Institute Genomics Platform"/>
            <consortium name="The Broad Institute Genome Sequencing Center for Infectious Disease"/>
            <person name="Wu L."/>
            <person name="Ma J."/>
        </authorList>
    </citation>
    <scope>NUCLEOTIDE SEQUENCE [LARGE SCALE GENOMIC DNA]</scope>
    <source>
        <strain evidence="8">CCUG 58411</strain>
    </source>
</reference>
<dbReference type="Proteomes" id="UP001597206">
    <property type="component" value="Unassembled WGS sequence"/>
</dbReference>
<dbReference type="InterPro" id="IPR004358">
    <property type="entry name" value="Sig_transdc_His_kin-like_C"/>
</dbReference>
<dbReference type="EC" id="2.7.13.3" evidence="2"/>
<dbReference type="PROSITE" id="PS50109">
    <property type="entry name" value="HIS_KIN"/>
    <property type="match status" value="1"/>
</dbReference>
<dbReference type="Gene3D" id="3.30.565.10">
    <property type="entry name" value="Histidine kinase-like ATPase, C-terminal domain"/>
    <property type="match status" value="1"/>
</dbReference>
<protein>
    <recommendedName>
        <fullName evidence="2">histidine kinase</fullName>
        <ecNumber evidence="2">2.7.13.3</ecNumber>
    </recommendedName>
</protein>
<dbReference type="SUPFAM" id="SSF55874">
    <property type="entry name" value="ATPase domain of HSP90 chaperone/DNA topoisomerase II/histidine kinase"/>
    <property type="match status" value="1"/>
</dbReference>
<comment type="caution">
    <text evidence="7">The sequence shown here is derived from an EMBL/GenBank/DDBJ whole genome shotgun (WGS) entry which is preliminary data.</text>
</comment>
<feature type="domain" description="Response regulatory" evidence="6">
    <location>
        <begin position="658"/>
        <end position="774"/>
    </location>
</feature>
<organism evidence="7 8">
    <name type="scientific">Methylophilus flavus</name>
    <dbReference type="NCBI Taxonomy" id="640084"/>
    <lineage>
        <taxon>Bacteria</taxon>
        <taxon>Pseudomonadati</taxon>
        <taxon>Pseudomonadota</taxon>
        <taxon>Betaproteobacteria</taxon>
        <taxon>Nitrosomonadales</taxon>
        <taxon>Methylophilaceae</taxon>
        <taxon>Methylophilus</taxon>
    </lineage>
</organism>
<dbReference type="SMART" id="SM00388">
    <property type="entry name" value="HisKA"/>
    <property type="match status" value="1"/>
</dbReference>
<dbReference type="Pfam" id="PF14361">
    <property type="entry name" value="RsbRD_N"/>
    <property type="match status" value="1"/>
</dbReference>
<evidence type="ECO:0000313" key="8">
    <source>
        <dbReference type="Proteomes" id="UP001597206"/>
    </source>
</evidence>